<gene>
    <name evidence="1" type="ORF">PENSUB_8580</name>
</gene>
<protein>
    <submittedName>
        <fullName evidence="1">Uncharacterized protein</fullName>
    </submittedName>
</protein>
<keyword evidence="2" id="KW-1185">Reference proteome</keyword>
<reference evidence="1 2" key="1">
    <citation type="submission" date="2016-10" db="EMBL/GenBank/DDBJ databases">
        <title>Genome sequence of the ascomycete fungus Penicillium subrubescens.</title>
        <authorList>
            <person name="De Vries R.P."/>
            <person name="Peng M."/>
            <person name="Dilokpimol A."/>
            <person name="Hilden K."/>
            <person name="Makela M.R."/>
            <person name="Grigoriev I."/>
            <person name="Riley R."/>
            <person name="Granchi Z."/>
        </authorList>
    </citation>
    <scope>NUCLEOTIDE SEQUENCE [LARGE SCALE GENOMIC DNA]</scope>
    <source>
        <strain evidence="1 2">CBS 132785</strain>
    </source>
</reference>
<sequence length="84" mass="9343">MLTAPGTALVKFSGRGLRYRRIMQIGHNPCGRVPRYAYTPYTDNGSISTVRNFNTDTSVSITVLGLSIYRDPCLWNSPMAAKMN</sequence>
<dbReference type="Proteomes" id="UP000186955">
    <property type="component" value="Unassembled WGS sequence"/>
</dbReference>
<name>A0A1Q5TG31_9EURO</name>
<evidence type="ECO:0000313" key="2">
    <source>
        <dbReference type="Proteomes" id="UP000186955"/>
    </source>
</evidence>
<accession>A0A1Q5TG31</accession>
<dbReference type="AlphaFoldDB" id="A0A1Q5TG31"/>
<comment type="caution">
    <text evidence="1">The sequence shown here is derived from an EMBL/GenBank/DDBJ whole genome shotgun (WGS) entry which is preliminary data.</text>
</comment>
<organism evidence="1 2">
    <name type="scientific">Penicillium subrubescens</name>
    <dbReference type="NCBI Taxonomy" id="1316194"/>
    <lineage>
        <taxon>Eukaryota</taxon>
        <taxon>Fungi</taxon>
        <taxon>Dikarya</taxon>
        <taxon>Ascomycota</taxon>
        <taxon>Pezizomycotina</taxon>
        <taxon>Eurotiomycetes</taxon>
        <taxon>Eurotiomycetidae</taxon>
        <taxon>Eurotiales</taxon>
        <taxon>Aspergillaceae</taxon>
        <taxon>Penicillium</taxon>
    </lineage>
</organism>
<proteinExistence type="predicted"/>
<evidence type="ECO:0000313" key="1">
    <source>
        <dbReference type="EMBL" id="OKO99193.1"/>
    </source>
</evidence>
<dbReference type="EMBL" id="MNBE01000664">
    <property type="protein sequence ID" value="OKO99193.1"/>
    <property type="molecule type" value="Genomic_DNA"/>
</dbReference>